<feature type="domain" description="Nitroreductase" evidence="6">
    <location>
        <begin position="9"/>
        <end position="189"/>
    </location>
</feature>
<reference evidence="7" key="1">
    <citation type="submission" date="2021-02" db="EMBL/GenBank/DDBJ databases">
        <title>Abyssanaerobacter marinus gen.nov., sp., nov, anaerobic bacterium isolated from the Onnuri vent field of Indian Ocean and suggestion of Mogibacteriaceae fam. nov., and proposal of reclassification of ambiguous this family's genus member.</title>
        <authorList>
            <person name="Kim Y.J."/>
            <person name="Yang J.-A."/>
        </authorList>
    </citation>
    <scope>NUCLEOTIDE SEQUENCE</scope>
    <source>
        <strain evidence="7">DSM 2634</strain>
    </source>
</reference>
<organism evidence="7 8">
    <name type="scientific">Clostridium aminobutyricum</name>
    <dbReference type="NCBI Taxonomy" id="33953"/>
    <lineage>
        <taxon>Bacteria</taxon>
        <taxon>Bacillati</taxon>
        <taxon>Bacillota</taxon>
        <taxon>Clostridia</taxon>
        <taxon>Eubacteriales</taxon>
        <taxon>Clostridiaceae</taxon>
        <taxon>Clostridium</taxon>
    </lineage>
</organism>
<dbReference type="Gene3D" id="3.40.109.10">
    <property type="entry name" value="NADH Oxidase"/>
    <property type="match status" value="1"/>
</dbReference>
<keyword evidence="4" id="KW-0288">FMN</keyword>
<keyword evidence="5" id="KW-0560">Oxidoreductase</keyword>
<proteinExistence type="inferred from homology"/>
<evidence type="ECO:0000259" key="6">
    <source>
        <dbReference type="Pfam" id="PF00881"/>
    </source>
</evidence>
<evidence type="ECO:0000313" key="8">
    <source>
        <dbReference type="Proteomes" id="UP000664545"/>
    </source>
</evidence>
<dbReference type="InterPro" id="IPR029479">
    <property type="entry name" value="Nitroreductase"/>
</dbReference>
<evidence type="ECO:0000313" key="7">
    <source>
        <dbReference type="EMBL" id="MBN7771794.1"/>
    </source>
</evidence>
<evidence type="ECO:0000256" key="4">
    <source>
        <dbReference type="ARBA" id="ARBA00022643"/>
    </source>
</evidence>
<dbReference type="EMBL" id="JAFJZZ010000001">
    <property type="protein sequence ID" value="MBN7771794.1"/>
    <property type="molecule type" value="Genomic_DNA"/>
</dbReference>
<accession>A0A939IHT5</accession>
<evidence type="ECO:0000256" key="5">
    <source>
        <dbReference type="ARBA" id="ARBA00023002"/>
    </source>
</evidence>
<evidence type="ECO:0000256" key="2">
    <source>
        <dbReference type="ARBA" id="ARBA00007118"/>
    </source>
</evidence>
<dbReference type="SUPFAM" id="SSF55469">
    <property type="entry name" value="FMN-dependent nitroreductase-like"/>
    <property type="match status" value="1"/>
</dbReference>
<gene>
    <name evidence="7" type="ORF">JYB65_00260</name>
</gene>
<keyword evidence="3" id="KW-0285">Flavoprotein</keyword>
<sequence>MNVIEALNSRHSTRAFLPKPVGKEELLAVLEAAVRAPSWANSQPWEVFVAMGDTLESIKKGYKQKYADKAVAAPETPRPANWSEAAIRHQKQLHPDMVRDCGDVVEQFGALNQSMFNAPAVIYICMDKVLSEWSMYDIGAYAQSIMLAAIERGLSTVPAITLMLYPDVLRRELKIPDNLQLTIGIAIGYADKENKINSFISSRSPIDETVRFFE</sequence>
<dbReference type="PANTHER" id="PTHR43673">
    <property type="entry name" value="NAD(P)H NITROREDUCTASE YDGI-RELATED"/>
    <property type="match status" value="1"/>
</dbReference>
<dbReference type="AlphaFoldDB" id="A0A939IHT5"/>
<name>A0A939IHT5_CLOAM</name>
<evidence type="ECO:0000256" key="1">
    <source>
        <dbReference type="ARBA" id="ARBA00001917"/>
    </source>
</evidence>
<dbReference type="Pfam" id="PF00881">
    <property type="entry name" value="Nitroreductase"/>
    <property type="match status" value="1"/>
</dbReference>
<comment type="caution">
    <text evidence="7">The sequence shown here is derived from an EMBL/GenBank/DDBJ whole genome shotgun (WGS) entry which is preliminary data.</text>
</comment>
<dbReference type="Proteomes" id="UP000664545">
    <property type="component" value="Unassembled WGS sequence"/>
</dbReference>
<dbReference type="RefSeq" id="WP_206580587.1">
    <property type="nucleotide sequence ID" value="NZ_JAFJZZ010000001.1"/>
</dbReference>
<comment type="cofactor">
    <cofactor evidence="1">
        <name>FMN</name>
        <dbReference type="ChEBI" id="CHEBI:58210"/>
    </cofactor>
</comment>
<protein>
    <submittedName>
        <fullName evidence="7">Nitroreductase</fullName>
    </submittedName>
</protein>
<evidence type="ECO:0000256" key="3">
    <source>
        <dbReference type="ARBA" id="ARBA00022630"/>
    </source>
</evidence>
<dbReference type="GO" id="GO:0016491">
    <property type="term" value="F:oxidoreductase activity"/>
    <property type="evidence" value="ECO:0007669"/>
    <property type="project" value="UniProtKB-KW"/>
</dbReference>
<dbReference type="InterPro" id="IPR000415">
    <property type="entry name" value="Nitroreductase-like"/>
</dbReference>
<comment type="similarity">
    <text evidence="2">Belongs to the nitroreductase family.</text>
</comment>
<keyword evidence="8" id="KW-1185">Reference proteome</keyword>
<dbReference type="CDD" id="cd02136">
    <property type="entry name" value="PnbA_NfnB-like"/>
    <property type="match status" value="1"/>
</dbReference>
<dbReference type="PANTHER" id="PTHR43673:SF2">
    <property type="entry name" value="NITROREDUCTASE"/>
    <property type="match status" value="1"/>
</dbReference>